<dbReference type="Proteomes" id="UP000373149">
    <property type="component" value="Unassembled WGS sequence"/>
</dbReference>
<evidence type="ECO:0000313" key="3">
    <source>
        <dbReference type="Proteomes" id="UP000373149"/>
    </source>
</evidence>
<evidence type="ECO:0000313" key="2">
    <source>
        <dbReference type="EMBL" id="MPY47451.1"/>
    </source>
</evidence>
<dbReference type="InterPro" id="IPR006938">
    <property type="entry name" value="DUF624"/>
</dbReference>
<proteinExistence type="predicted"/>
<reference evidence="2 3" key="1">
    <citation type="submission" date="2019-09" db="EMBL/GenBank/DDBJ databases">
        <authorList>
            <person name="Duangmal K."/>
            <person name="Teo W.F.A."/>
            <person name="Lipun K."/>
        </authorList>
    </citation>
    <scope>NUCLEOTIDE SEQUENCE [LARGE SCALE GENOMIC DNA]</scope>
    <source>
        <strain evidence="2 3">K1PN6</strain>
    </source>
</reference>
<evidence type="ECO:0000256" key="1">
    <source>
        <dbReference type="SAM" id="Phobius"/>
    </source>
</evidence>
<organism evidence="2 3">
    <name type="scientific">Streptomyces acidicola</name>
    <dbReference type="NCBI Taxonomy" id="2596892"/>
    <lineage>
        <taxon>Bacteria</taxon>
        <taxon>Bacillati</taxon>
        <taxon>Actinomycetota</taxon>
        <taxon>Actinomycetes</taxon>
        <taxon>Kitasatosporales</taxon>
        <taxon>Streptomycetaceae</taxon>
        <taxon>Streptomyces</taxon>
    </lineage>
</organism>
<feature type="transmembrane region" description="Helical" evidence="1">
    <location>
        <begin position="77"/>
        <end position="99"/>
    </location>
</feature>
<keyword evidence="3" id="KW-1185">Reference proteome</keyword>
<keyword evidence="1" id="KW-0472">Membrane</keyword>
<accession>A0A5N8WJ36</accession>
<keyword evidence="1" id="KW-0812">Transmembrane</keyword>
<keyword evidence="1" id="KW-1133">Transmembrane helix</keyword>
<sequence length="203" mass="21319">MNRPPHRAWWSGRVYEALDTMCRYLLLSLLWTVGTALLVTAPAAAAALVATVRGWAQGDEGPVCSTFFSHVRRSARASSVAAVPLLPAAALLAANLVIVPHMGEQRPYATAALVAVVVPFLVFATNVIPALADETTGVRETYRRTVERIVVQPAAAGLTTVVALIAACCVFVQPVSALLIAAPAARLVVAAHGRHTARPVISA</sequence>
<dbReference type="RefSeq" id="WP_152858325.1">
    <property type="nucleotide sequence ID" value="NZ_VMNX01000002.1"/>
</dbReference>
<dbReference type="EMBL" id="VMNX01000002">
    <property type="protein sequence ID" value="MPY47451.1"/>
    <property type="molecule type" value="Genomic_DNA"/>
</dbReference>
<comment type="caution">
    <text evidence="2">The sequence shown here is derived from an EMBL/GenBank/DDBJ whole genome shotgun (WGS) entry which is preliminary data.</text>
</comment>
<protein>
    <submittedName>
        <fullName evidence="2">DUF624 domain-containing protein</fullName>
    </submittedName>
</protein>
<dbReference type="AlphaFoldDB" id="A0A5N8WJ36"/>
<name>A0A5N8WJ36_9ACTN</name>
<dbReference type="Pfam" id="PF04854">
    <property type="entry name" value="DUF624"/>
    <property type="match status" value="1"/>
</dbReference>
<feature type="transmembrane region" description="Helical" evidence="1">
    <location>
        <begin position="152"/>
        <end position="172"/>
    </location>
</feature>
<gene>
    <name evidence="2" type="ORF">FPZ41_02110</name>
</gene>
<feature type="transmembrane region" description="Helical" evidence="1">
    <location>
        <begin position="111"/>
        <end position="132"/>
    </location>
</feature>